<dbReference type="InterPro" id="IPR006342">
    <property type="entry name" value="FkbM_mtfrase"/>
</dbReference>
<dbReference type="EMBL" id="CP032707">
    <property type="protein sequence ID" value="AYG94291.1"/>
    <property type="molecule type" value="Genomic_DNA"/>
</dbReference>
<dbReference type="AlphaFoldDB" id="A0A494RDR4"/>
<evidence type="ECO:0000313" key="2">
    <source>
        <dbReference type="EMBL" id="AYG94291.1"/>
    </source>
</evidence>
<dbReference type="InterPro" id="IPR029063">
    <property type="entry name" value="SAM-dependent_MTases_sf"/>
</dbReference>
<keyword evidence="2" id="KW-0808">Transferase</keyword>
<dbReference type="OrthoDB" id="9814604at2"/>
<dbReference type="GO" id="GO:0032259">
    <property type="term" value="P:methylation"/>
    <property type="evidence" value="ECO:0007669"/>
    <property type="project" value="UniProtKB-KW"/>
</dbReference>
<keyword evidence="2" id="KW-0489">Methyltransferase</keyword>
<dbReference type="Proteomes" id="UP000276984">
    <property type="component" value="Chromosome"/>
</dbReference>
<reference evidence="2 3" key="1">
    <citation type="submission" date="2018-10" db="EMBL/GenBank/DDBJ databases">
        <title>Complete genome sequence of Brevundimonas naejangsanensis BRV3.</title>
        <authorList>
            <person name="Berrios L."/>
            <person name="Ely B."/>
        </authorList>
    </citation>
    <scope>NUCLEOTIDE SEQUENCE [LARGE SCALE GENOMIC DNA]</scope>
    <source>
        <strain evidence="2 3">BRV3</strain>
    </source>
</reference>
<feature type="domain" description="Methyltransferase FkbM" evidence="1">
    <location>
        <begin position="94"/>
        <end position="257"/>
    </location>
</feature>
<dbReference type="PANTHER" id="PTHR34203">
    <property type="entry name" value="METHYLTRANSFERASE, FKBM FAMILY PROTEIN"/>
    <property type="match status" value="1"/>
</dbReference>
<protein>
    <submittedName>
        <fullName evidence="2">FkbM family methyltransferase</fullName>
    </submittedName>
</protein>
<organism evidence="2 3">
    <name type="scientific">Brevundimonas naejangsanensis</name>
    <dbReference type="NCBI Taxonomy" id="588932"/>
    <lineage>
        <taxon>Bacteria</taxon>
        <taxon>Pseudomonadati</taxon>
        <taxon>Pseudomonadota</taxon>
        <taxon>Alphaproteobacteria</taxon>
        <taxon>Caulobacterales</taxon>
        <taxon>Caulobacteraceae</taxon>
        <taxon>Brevundimonas</taxon>
    </lineage>
</organism>
<gene>
    <name evidence="2" type="ORF">D8I30_03140</name>
</gene>
<accession>A0A494RDR4</accession>
<dbReference type="Pfam" id="PF05050">
    <property type="entry name" value="Methyltransf_21"/>
    <property type="match status" value="1"/>
</dbReference>
<evidence type="ECO:0000313" key="3">
    <source>
        <dbReference type="Proteomes" id="UP000276984"/>
    </source>
</evidence>
<name>A0A494RDR4_9CAUL</name>
<evidence type="ECO:0000259" key="1">
    <source>
        <dbReference type="Pfam" id="PF05050"/>
    </source>
</evidence>
<dbReference type="GO" id="GO:0008168">
    <property type="term" value="F:methyltransferase activity"/>
    <property type="evidence" value="ECO:0007669"/>
    <property type="project" value="UniProtKB-KW"/>
</dbReference>
<proteinExistence type="predicted"/>
<dbReference type="Gene3D" id="3.40.50.150">
    <property type="entry name" value="Vaccinia Virus protein VP39"/>
    <property type="match status" value="1"/>
</dbReference>
<dbReference type="SUPFAM" id="SSF53335">
    <property type="entry name" value="S-adenosyl-L-methionine-dependent methyltransferases"/>
    <property type="match status" value="1"/>
</dbReference>
<dbReference type="RefSeq" id="WP_121481448.1">
    <property type="nucleotide sequence ID" value="NZ_CP032707.1"/>
</dbReference>
<dbReference type="InterPro" id="IPR052514">
    <property type="entry name" value="SAM-dependent_MTase"/>
</dbReference>
<dbReference type="NCBIfam" id="TIGR01444">
    <property type="entry name" value="fkbM_fam"/>
    <property type="match status" value="1"/>
</dbReference>
<keyword evidence="3" id="KW-1185">Reference proteome</keyword>
<sequence>MKLLPRIFGRRRRPYPDPVVTLAPMPACAPAPAPREYFYLGDGMGLARLKSGHFIFVDPLEESVCSHLIARGEWEPWARRVVMGLVQPGDHVLEIGGHVGYYTLGLADAVGPRGSVTTFEANPRLAALAARSVRFNGFGARVDVRQQAVSDQAGQLRFTVSRQFAGGGHIYVGEGALGPDAEVIQVEAVRIDDLDLPAIKLIRIDAEGSEPLILRGAEALLRKPDVVLCIEWDVVQMRSRADPAEFARWLQGLGFSFWRIMTTGELEAVELARLPTLTPCDLVVARSHPFA</sequence>
<dbReference type="PANTHER" id="PTHR34203:SF15">
    <property type="entry name" value="SLL1173 PROTEIN"/>
    <property type="match status" value="1"/>
</dbReference>